<dbReference type="SUPFAM" id="SSF50118">
    <property type="entry name" value="Cell growth inhibitor/plasmid maintenance toxic component"/>
    <property type="match status" value="1"/>
</dbReference>
<dbReference type="Proteomes" id="UP000176377">
    <property type="component" value="Unassembled WGS sequence"/>
</dbReference>
<name>A0A1F6DCN2_9BACT</name>
<reference evidence="2 3" key="1">
    <citation type="journal article" date="2016" name="Nat. Commun.">
        <title>Thousands of microbial genomes shed light on interconnected biogeochemical processes in an aquifer system.</title>
        <authorList>
            <person name="Anantharaman K."/>
            <person name="Brown C.T."/>
            <person name="Hug L.A."/>
            <person name="Sharon I."/>
            <person name="Castelle C.J."/>
            <person name="Probst A.J."/>
            <person name="Thomas B.C."/>
            <person name="Singh A."/>
            <person name="Wilkins M.J."/>
            <person name="Karaoz U."/>
            <person name="Brodie E.L."/>
            <person name="Williams K.H."/>
            <person name="Hubbard S.S."/>
            <person name="Banfield J.F."/>
        </authorList>
    </citation>
    <scope>NUCLEOTIDE SEQUENCE [LARGE SCALE GENOMIC DNA]</scope>
</reference>
<dbReference type="AlphaFoldDB" id="A0A1F6DCN2"/>
<dbReference type="InterPro" id="IPR003477">
    <property type="entry name" value="PemK-like"/>
</dbReference>
<accession>A0A1F6DCN2</accession>
<protein>
    <recommendedName>
        <fullName evidence="4">Toxin-antitoxin system protein</fullName>
    </recommendedName>
</protein>
<dbReference type="InterPro" id="IPR011067">
    <property type="entry name" value="Plasmid_toxin/cell-grow_inhib"/>
</dbReference>
<feature type="region of interest" description="Disordered" evidence="1">
    <location>
        <begin position="127"/>
        <end position="146"/>
    </location>
</feature>
<dbReference type="Gene3D" id="2.30.30.110">
    <property type="match status" value="1"/>
</dbReference>
<evidence type="ECO:0008006" key="4">
    <source>
        <dbReference type="Google" id="ProtNLM"/>
    </source>
</evidence>
<comment type="caution">
    <text evidence="2">The sequence shown here is derived from an EMBL/GenBank/DDBJ whole genome shotgun (WGS) entry which is preliminary data.</text>
</comment>
<sequence length="146" mass="17000">MEKDFDRWTSSKKRLHAGRFSDYVHAREVWWCALGVNIGVEADGKHGNFERPVLVLRKFSQDAVLAVALTTRIKKNPYYVTFRHDRHEFAAVISQIRLISTKRLLRFVYKMDSTIFRKISLEVQGMVASNNRPPHSSRGPRRPHGH</sequence>
<dbReference type="GO" id="GO:0003677">
    <property type="term" value="F:DNA binding"/>
    <property type="evidence" value="ECO:0007669"/>
    <property type="project" value="InterPro"/>
</dbReference>
<proteinExistence type="predicted"/>
<organism evidence="2 3">
    <name type="scientific">Candidatus Kaiserbacteria bacterium RIFCSPHIGHO2_01_FULL_56_24</name>
    <dbReference type="NCBI Taxonomy" id="1798487"/>
    <lineage>
        <taxon>Bacteria</taxon>
        <taxon>Candidatus Kaiseribacteriota</taxon>
    </lineage>
</organism>
<dbReference type="EMBL" id="MFLA01000023">
    <property type="protein sequence ID" value="OGG59189.1"/>
    <property type="molecule type" value="Genomic_DNA"/>
</dbReference>
<gene>
    <name evidence="2" type="ORF">A2765_01190</name>
</gene>
<evidence type="ECO:0000256" key="1">
    <source>
        <dbReference type="SAM" id="MobiDB-lite"/>
    </source>
</evidence>
<dbReference type="Pfam" id="PF02452">
    <property type="entry name" value="PemK_toxin"/>
    <property type="match status" value="1"/>
</dbReference>
<evidence type="ECO:0000313" key="3">
    <source>
        <dbReference type="Proteomes" id="UP000176377"/>
    </source>
</evidence>
<evidence type="ECO:0000313" key="2">
    <source>
        <dbReference type="EMBL" id="OGG59189.1"/>
    </source>
</evidence>